<comment type="similarity">
    <text evidence="1">Belongs to the LysR transcriptional regulatory family.</text>
</comment>
<dbReference type="Pfam" id="PF00126">
    <property type="entry name" value="HTH_1"/>
    <property type="match status" value="1"/>
</dbReference>
<gene>
    <name evidence="6" type="ORF">HNO84_16240</name>
</gene>
<evidence type="ECO:0000256" key="1">
    <source>
        <dbReference type="ARBA" id="ARBA00009437"/>
    </source>
</evidence>
<evidence type="ECO:0000256" key="4">
    <source>
        <dbReference type="ARBA" id="ARBA00023163"/>
    </source>
</evidence>
<dbReference type="InterPro" id="IPR036388">
    <property type="entry name" value="WH-like_DNA-bd_sf"/>
</dbReference>
<dbReference type="Gene3D" id="1.10.10.10">
    <property type="entry name" value="Winged helix-like DNA-binding domain superfamily/Winged helix DNA-binding domain"/>
    <property type="match status" value="1"/>
</dbReference>
<dbReference type="PANTHER" id="PTHR30537:SF5">
    <property type="entry name" value="HTH-TYPE TRANSCRIPTIONAL ACTIVATOR TTDR-RELATED"/>
    <property type="match status" value="1"/>
</dbReference>
<dbReference type="InterPro" id="IPR000847">
    <property type="entry name" value="LysR_HTH_N"/>
</dbReference>
<accession>A0ABX2LYF6</accession>
<keyword evidence="4" id="KW-0804">Transcription</keyword>
<name>A0ABX2LYF6_9BURK</name>
<evidence type="ECO:0000256" key="2">
    <source>
        <dbReference type="ARBA" id="ARBA00023015"/>
    </source>
</evidence>
<dbReference type="Pfam" id="PF03466">
    <property type="entry name" value="LysR_substrate"/>
    <property type="match status" value="1"/>
</dbReference>
<dbReference type="RefSeq" id="WP_079218162.1">
    <property type="nucleotide sequence ID" value="NZ_CP018845.1"/>
</dbReference>
<organism evidence="6 7">
    <name type="scientific">Herbaspirillum robiniae</name>
    <dbReference type="NCBI Taxonomy" id="2014887"/>
    <lineage>
        <taxon>Bacteria</taxon>
        <taxon>Pseudomonadati</taxon>
        <taxon>Pseudomonadota</taxon>
        <taxon>Betaproteobacteria</taxon>
        <taxon>Burkholderiales</taxon>
        <taxon>Oxalobacteraceae</taxon>
        <taxon>Herbaspirillum</taxon>
    </lineage>
</organism>
<dbReference type="InterPro" id="IPR058163">
    <property type="entry name" value="LysR-type_TF_proteobact-type"/>
</dbReference>
<dbReference type="EMBL" id="JABFMT010000017">
    <property type="protein sequence ID" value="NUU03156.1"/>
    <property type="molecule type" value="Genomic_DNA"/>
</dbReference>
<sequence length="299" mass="32924">MDDIYLLTVFVAVGEELSFAAAARRLDLSSASVTRAIAHLEKKRGVAFLRREARKLRLTEVGSRYLDDARAILKLVKQAEDTAVGTNIVPRGHLRVTAPLAFGRLYIVPGIADYLQQYPEMEISAMFADRNVNLIDEGFDVAVRIGQLPDSGMKAVRVGQVRRCTYASPGYLDKHGAPSHPADLQHHRVIGTEMSAPGVIWKFGTRDAPVSVRLKPVLNVVSNDAAINAALLDIGIVQLPSYHAMDAVARGLLRPILQDYASAPLPIQLLHRESRFGSSKVRSFIDLVSARLRAEHQFE</sequence>
<dbReference type="Proteomes" id="UP000536746">
    <property type="component" value="Unassembled WGS sequence"/>
</dbReference>
<dbReference type="Gene3D" id="3.40.190.290">
    <property type="match status" value="1"/>
</dbReference>
<evidence type="ECO:0000259" key="5">
    <source>
        <dbReference type="PROSITE" id="PS50931"/>
    </source>
</evidence>
<dbReference type="SUPFAM" id="SSF53850">
    <property type="entry name" value="Periplasmic binding protein-like II"/>
    <property type="match status" value="1"/>
</dbReference>
<keyword evidence="3" id="KW-0238">DNA-binding</keyword>
<dbReference type="CDD" id="cd08471">
    <property type="entry name" value="PBP2_CrgA_like_2"/>
    <property type="match status" value="1"/>
</dbReference>
<dbReference type="InterPro" id="IPR005119">
    <property type="entry name" value="LysR_subst-bd"/>
</dbReference>
<protein>
    <submittedName>
        <fullName evidence="6">LysR family transcriptional regulator</fullName>
    </submittedName>
</protein>
<keyword evidence="7" id="KW-1185">Reference proteome</keyword>
<comment type="caution">
    <text evidence="6">The sequence shown here is derived from an EMBL/GenBank/DDBJ whole genome shotgun (WGS) entry which is preliminary data.</text>
</comment>
<keyword evidence="2" id="KW-0805">Transcription regulation</keyword>
<dbReference type="PANTHER" id="PTHR30537">
    <property type="entry name" value="HTH-TYPE TRANSCRIPTIONAL REGULATOR"/>
    <property type="match status" value="1"/>
</dbReference>
<reference evidence="6 7" key="1">
    <citation type="journal article" date="2020" name="Front. Plant Sci.">
        <title>Isolation of Rhizosphere Bacteria That Improve Quality and Water Stress Tolerance in Greenhouse Ornamentals.</title>
        <authorList>
            <person name="Nordstedt N.P."/>
            <person name="Jones M.L."/>
        </authorList>
    </citation>
    <scope>NUCLEOTIDE SEQUENCE [LARGE SCALE GENOMIC DNA]</scope>
    <source>
        <strain evidence="6 7">C6C2</strain>
    </source>
</reference>
<evidence type="ECO:0000256" key="3">
    <source>
        <dbReference type="ARBA" id="ARBA00023125"/>
    </source>
</evidence>
<dbReference type="InterPro" id="IPR036390">
    <property type="entry name" value="WH_DNA-bd_sf"/>
</dbReference>
<dbReference type="SUPFAM" id="SSF46785">
    <property type="entry name" value="Winged helix' DNA-binding domain"/>
    <property type="match status" value="1"/>
</dbReference>
<evidence type="ECO:0000313" key="6">
    <source>
        <dbReference type="EMBL" id="NUU03156.1"/>
    </source>
</evidence>
<evidence type="ECO:0000313" key="7">
    <source>
        <dbReference type="Proteomes" id="UP000536746"/>
    </source>
</evidence>
<proteinExistence type="inferred from homology"/>
<feature type="domain" description="HTH lysR-type" evidence="5">
    <location>
        <begin position="1"/>
        <end position="59"/>
    </location>
</feature>
<dbReference type="PROSITE" id="PS50931">
    <property type="entry name" value="HTH_LYSR"/>
    <property type="match status" value="1"/>
</dbReference>